<accession>A0A671XLT1</accession>
<evidence type="ECO:0000313" key="3">
    <source>
        <dbReference type="Proteomes" id="UP000472265"/>
    </source>
</evidence>
<keyword evidence="3" id="KW-1185">Reference proteome</keyword>
<dbReference type="Proteomes" id="UP000472265">
    <property type="component" value="Chromosome 16"/>
</dbReference>
<keyword evidence="1" id="KW-0472">Membrane</keyword>
<protein>
    <submittedName>
        <fullName evidence="2">Uncharacterized protein</fullName>
    </submittedName>
</protein>
<evidence type="ECO:0000313" key="2">
    <source>
        <dbReference type="Ensembl" id="ENSSAUP00010049765.1"/>
    </source>
</evidence>
<name>A0A671XLT1_SPAAU</name>
<organism evidence="2 3">
    <name type="scientific">Sparus aurata</name>
    <name type="common">Gilthead sea bream</name>
    <dbReference type="NCBI Taxonomy" id="8175"/>
    <lineage>
        <taxon>Eukaryota</taxon>
        <taxon>Metazoa</taxon>
        <taxon>Chordata</taxon>
        <taxon>Craniata</taxon>
        <taxon>Vertebrata</taxon>
        <taxon>Euteleostomi</taxon>
        <taxon>Actinopterygii</taxon>
        <taxon>Neopterygii</taxon>
        <taxon>Teleostei</taxon>
        <taxon>Neoteleostei</taxon>
        <taxon>Acanthomorphata</taxon>
        <taxon>Eupercaria</taxon>
        <taxon>Spariformes</taxon>
        <taxon>Sparidae</taxon>
        <taxon>Sparus</taxon>
    </lineage>
</organism>
<keyword evidence="1" id="KW-1133">Transmembrane helix</keyword>
<dbReference type="InParanoid" id="A0A671XLT1"/>
<evidence type="ECO:0000256" key="1">
    <source>
        <dbReference type="SAM" id="Phobius"/>
    </source>
</evidence>
<feature type="transmembrane region" description="Helical" evidence="1">
    <location>
        <begin position="6"/>
        <end position="23"/>
    </location>
</feature>
<dbReference type="AlphaFoldDB" id="A0A671XLT1"/>
<dbReference type="Ensembl" id="ENSSAUT00010052359.1">
    <property type="protein sequence ID" value="ENSSAUP00010049765.1"/>
    <property type="gene ID" value="ENSSAUG00010020761.1"/>
</dbReference>
<sequence length="56" mass="6572">MFTWSYPVYLLFLYLGTIWLSSCRRYTEADYLEHGGTSNKIFSCADDSTRKVSCQF</sequence>
<proteinExistence type="predicted"/>
<reference evidence="2" key="3">
    <citation type="submission" date="2025-09" db="UniProtKB">
        <authorList>
            <consortium name="Ensembl"/>
        </authorList>
    </citation>
    <scope>IDENTIFICATION</scope>
</reference>
<reference evidence="2" key="2">
    <citation type="submission" date="2025-08" db="UniProtKB">
        <authorList>
            <consortium name="Ensembl"/>
        </authorList>
    </citation>
    <scope>IDENTIFICATION</scope>
</reference>
<keyword evidence="1" id="KW-0812">Transmembrane</keyword>
<dbReference type="GeneTree" id="ENSGT00990000212699"/>
<reference evidence="2" key="1">
    <citation type="submission" date="2021-04" db="EMBL/GenBank/DDBJ databases">
        <authorList>
            <consortium name="Wellcome Sanger Institute Data Sharing"/>
        </authorList>
    </citation>
    <scope>NUCLEOTIDE SEQUENCE [LARGE SCALE GENOMIC DNA]</scope>
</reference>